<dbReference type="GO" id="GO:0050684">
    <property type="term" value="P:regulation of mRNA processing"/>
    <property type="evidence" value="ECO:0007669"/>
    <property type="project" value="TreeGrafter"/>
</dbReference>
<evidence type="ECO:0000256" key="5">
    <source>
        <dbReference type="ARBA" id="ARBA00022777"/>
    </source>
</evidence>
<keyword evidence="2" id="KW-0723">Serine/threonine-protein kinase</keyword>
<feature type="binding site" evidence="9">
    <location>
        <position position="298"/>
    </location>
    <ligand>
        <name>ATP</name>
        <dbReference type="ChEBI" id="CHEBI:30616"/>
    </ligand>
</feature>
<protein>
    <recommendedName>
        <fullName evidence="1">non-specific serine/threonine protein kinase</fullName>
        <ecNumber evidence="1">2.7.11.1</ecNumber>
    </recommendedName>
</protein>
<dbReference type="EC" id="2.7.11.1" evidence="1"/>
<feature type="compositionally biased region" description="Low complexity" evidence="10">
    <location>
        <begin position="453"/>
        <end position="469"/>
    </location>
</feature>
<keyword evidence="13" id="KW-1185">Reference proteome</keyword>
<name>A0A0J9X7F3_GEOCN</name>
<feature type="compositionally biased region" description="Acidic residues" evidence="10">
    <location>
        <begin position="219"/>
        <end position="237"/>
    </location>
</feature>
<evidence type="ECO:0000259" key="11">
    <source>
        <dbReference type="PROSITE" id="PS50011"/>
    </source>
</evidence>
<feature type="compositionally biased region" description="Basic residues" evidence="10">
    <location>
        <begin position="1"/>
        <end position="15"/>
    </location>
</feature>
<dbReference type="InterPro" id="IPR000719">
    <property type="entry name" value="Prot_kinase_dom"/>
</dbReference>
<dbReference type="GO" id="GO:0005737">
    <property type="term" value="C:cytoplasm"/>
    <property type="evidence" value="ECO:0007669"/>
    <property type="project" value="TreeGrafter"/>
</dbReference>
<keyword evidence="3" id="KW-0808">Transferase</keyword>
<dbReference type="GO" id="GO:0004674">
    <property type="term" value="F:protein serine/threonine kinase activity"/>
    <property type="evidence" value="ECO:0007669"/>
    <property type="project" value="UniProtKB-KW"/>
</dbReference>
<comment type="catalytic activity">
    <reaction evidence="8">
        <text>L-seryl-[protein] + ATP = O-phospho-L-seryl-[protein] + ADP + H(+)</text>
        <dbReference type="Rhea" id="RHEA:17989"/>
        <dbReference type="Rhea" id="RHEA-COMP:9863"/>
        <dbReference type="Rhea" id="RHEA-COMP:11604"/>
        <dbReference type="ChEBI" id="CHEBI:15378"/>
        <dbReference type="ChEBI" id="CHEBI:29999"/>
        <dbReference type="ChEBI" id="CHEBI:30616"/>
        <dbReference type="ChEBI" id="CHEBI:83421"/>
        <dbReference type="ChEBI" id="CHEBI:456216"/>
        <dbReference type="EC" id="2.7.11.1"/>
    </reaction>
</comment>
<feature type="region of interest" description="Disordered" evidence="10">
    <location>
        <begin position="1"/>
        <end position="70"/>
    </location>
</feature>
<dbReference type="InterPro" id="IPR008271">
    <property type="entry name" value="Ser/Thr_kinase_AS"/>
</dbReference>
<evidence type="ECO:0000256" key="10">
    <source>
        <dbReference type="SAM" id="MobiDB-lite"/>
    </source>
</evidence>
<dbReference type="GO" id="GO:0000245">
    <property type="term" value="P:spliceosomal complex assembly"/>
    <property type="evidence" value="ECO:0007669"/>
    <property type="project" value="TreeGrafter"/>
</dbReference>
<feature type="region of interest" description="Disordered" evidence="10">
    <location>
        <begin position="217"/>
        <end position="242"/>
    </location>
</feature>
<evidence type="ECO:0000256" key="1">
    <source>
        <dbReference type="ARBA" id="ARBA00012513"/>
    </source>
</evidence>
<keyword evidence="6 9" id="KW-0067">ATP-binding</keyword>
<evidence type="ECO:0000256" key="2">
    <source>
        <dbReference type="ARBA" id="ARBA00022527"/>
    </source>
</evidence>
<dbReference type="STRING" id="1173061.A0A0J9X7F3"/>
<proteinExistence type="predicted"/>
<feature type="region of interest" description="Disordered" evidence="10">
    <location>
        <begin position="426"/>
        <end position="469"/>
    </location>
</feature>
<dbReference type="InterPro" id="IPR017441">
    <property type="entry name" value="Protein_kinase_ATP_BS"/>
</dbReference>
<gene>
    <name evidence="12" type="ORF">BN980_GECA04s04723g</name>
</gene>
<dbReference type="PROSITE" id="PS00107">
    <property type="entry name" value="PROTEIN_KINASE_ATP"/>
    <property type="match status" value="1"/>
</dbReference>
<dbReference type="InterPro" id="IPR051334">
    <property type="entry name" value="SRPK"/>
</dbReference>
<dbReference type="FunFam" id="1.10.510.10:FF:000275">
    <property type="entry name" value="SRSF protein kinase 2 isoform X3"/>
    <property type="match status" value="1"/>
</dbReference>
<evidence type="ECO:0000256" key="7">
    <source>
        <dbReference type="ARBA" id="ARBA00047899"/>
    </source>
</evidence>
<dbReference type="SUPFAM" id="SSF56112">
    <property type="entry name" value="Protein kinase-like (PK-like)"/>
    <property type="match status" value="1"/>
</dbReference>
<evidence type="ECO:0000256" key="4">
    <source>
        <dbReference type="ARBA" id="ARBA00022741"/>
    </source>
</evidence>
<dbReference type="FunFam" id="3.30.200.20:FF:000076">
    <property type="entry name" value="CMGC/SRPK protein kinase"/>
    <property type="match status" value="1"/>
</dbReference>
<sequence>MQKTVKAHQQQHQHLHNPDHRPTHTHHQQQNIQYQMSNASTALPSSFSFGPRSPNMSASPTNTSFGFNHSQMSSSPSNILSYSLSSQVQAPANHSTCSVNHKHHSKKDAHHIASAIYSSDKHGSSPAAAKKLPSLSINTTLPMNSYSSSSSNFSSSYSSISSASTSTTSSSNAALNDKLSQGDEINSKSACPNLPTNSLITKTAINKINSIIEVATEVSAEDDEESSEEEESEEEDEAVLREEESLKDYCAGGYHPVHVGEKFKDGRYEVVRKLGWGHFSTVWLAKDSHNNNKHVAMKVVRSASHYTEAALDEIKLLNSVAEGNASHPGRAHVIGLLDSFEQEGPNGLHVCMVFEVMGENLLGLIKRYDYKGIPSVLVKQISKQILLGLDYLHRECGVIHTDIKPENILIEIGDVEEIVRLMEEQENSRYKENGSKGKDRHSRRPRNRSVITGSRPLPSPLRRSSGSGYLPDFTMSPSVDYSCTASTPASKERVDSGIARAENMLSEMTISSPNSSRSSSVSSNDPHFVYDGATTALDEGLISVKIVDLGSACWVNKHFTNNIQTRQYRSPETILGAQWGASADVWSTACMIFELLTGDYLFDPRASDHYSKDDDHFAQIIELMGRISSQIILTGKWSGDYFNKRGELRNIQKFRPKELDEILEEYKFSYDEAQSLSTLILPMLETNPKKRADAGGMSNHPWLRDAKGLENVKVNRIAGLAGRDINGWAKLYKKSRE</sequence>
<dbReference type="SMART" id="SM00220">
    <property type="entry name" value="S_TKc"/>
    <property type="match status" value="1"/>
</dbReference>
<keyword evidence="5 12" id="KW-0418">Kinase</keyword>
<dbReference type="Gene3D" id="1.10.510.10">
    <property type="entry name" value="Transferase(Phosphotransferase) domain 1"/>
    <property type="match status" value="1"/>
</dbReference>
<comment type="catalytic activity">
    <reaction evidence="7">
        <text>L-threonyl-[protein] + ATP = O-phospho-L-threonyl-[protein] + ADP + H(+)</text>
        <dbReference type="Rhea" id="RHEA:46608"/>
        <dbReference type="Rhea" id="RHEA-COMP:11060"/>
        <dbReference type="Rhea" id="RHEA-COMP:11605"/>
        <dbReference type="ChEBI" id="CHEBI:15378"/>
        <dbReference type="ChEBI" id="CHEBI:30013"/>
        <dbReference type="ChEBI" id="CHEBI:30616"/>
        <dbReference type="ChEBI" id="CHEBI:61977"/>
        <dbReference type="ChEBI" id="CHEBI:456216"/>
        <dbReference type="EC" id="2.7.11.1"/>
    </reaction>
</comment>
<dbReference type="GO" id="GO:0005634">
    <property type="term" value="C:nucleus"/>
    <property type="evidence" value="ECO:0007669"/>
    <property type="project" value="TreeGrafter"/>
</dbReference>
<dbReference type="Gene3D" id="3.30.200.20">
    <property type="entry name" value="Phosphorylase Kinase, domain 1"/>
    <property type="match status" value="1"/>
</dbReference>
<dbReference type="AlphaFoldDB" id="A0A0J9X7F3"/>
<dbReference type="PROSITE" id="PS00108">
    <property type="entry name" value="PROTEIN_KINASE_ST"/>
    <property type="match status" value="1"/>
</dbReference>
<dbReference type="CDD" id="cd14136">
    <property type="entry name" value="STKc_SRPK"/>
    <property type="match status" value="1"/>
</dbReference>
<dbReference type="PANTHER" id="PTHR47634:SF9">
    <property type="entry name" value="PROTEIN KINASE DOMAIN-CONTAINING PROTEIN-RELATED"/>
    <property type="match status" value="1"/>
</dbReference>
<dbReference type="PANTHER" id="PTHR47634">
    <property type="entry name" value="PROTEIN KINASE DOMAIN-CONTAINING PROTEIN-RELATED"/>
    <property type="match status" value="1"/>
</dbReference>
<evidence type="ECO:0000256" key="8">
    <source>
        <dbReference type="ARBA" id="ARBA00048679"/>
    </source>
</evidence>
<dbReference type="PROSITE" id="PS50011">
    <property type="entry name" value="PROTEIN_KINASE_DOM"/>
    <property type="match status" value="1"/>
</dbReference>
<feature type="compositionally biased region" description="Polar residues" evidence="10">
    <location>
        <begin position="28"/>
        <end position="70"/>
    </location>
</feature>
<feature type="compositionally biased region" description="Basic residues" evidence="10">
    <location>
        <begin position="438"/>
        <end position="447"/>
    </location>
</feature>
<keyword evidence="4 9" id="KW-0547">Nucleotide-binding</keyword>
<dbReference type="GO" id="GO:0005524">
    <property type="term" value="F:ATP binding"/>
    <property type="evidence" value="ECO:0007669"/>
    <property type="project" value="UniProtKB-UniRule"/>
</dbReference>
<dbReference type="OrthoDB" id="2649at2759"/>
<comment type="caution">
    <text evidence="12">The sequence shown here is derived from an EMBL/GenBank/DDBJ whole genome shotgun (WGS) entry which is preliminary data.</text>
</comment>
<feature type="compositionally biased region" description="Basic and acidic residues" evidence="10">
    <location>
        <begin position="426"/>
        <end position="437"/>
    </location>
</feature>
<dbReference type="InterPro" id="IPR011009">
    <property type="entry name" value="Kinase-like_dom_sf"/>
</dbReference>
<accession>A0A0J9X7F3</accession>
<evidence type="ECO:0000256" key="3">
    <source>
        <dbReference type="ARBA" id="ARBA00022679"/>
    </source>
</evidence>
<evidence type="ECO:0000256" key="9">
    <source>
        <dbReference type="PROSITE-ProRule" id="PRU10141"/>
    </source>
</evidence>
<reference evidence="12" key="1">
    <citation type="submission" date="2014-03" db="EMBL/GenBank/DDBJ databases">
        <authorList>
            <person name="Casaregola S."/>
        </authorList>
    </citation>
    <scope>NUCLEOTIDE SEQUENCE [LARGE SCALE GENOMIC DNA]</scope>
    <source>
        <strain evidence="12">CLIB 918</strain>
    </source>
</reference>
<organism evidence="12 13">
    <name type="scientific">Geotrichum candidum</name>
    <name type="common">Oospora lactis</name>
    <name type="synonym">Dipodascus geotrichum</name>
    <dbReference type="NCBI Taxonomy" id="1173061"/>
    <lineage>
        <taxon>Eukaryota</taxon>
        <taxon>Fungi</taxon>
        <taxon>Dikarya</taxon>
        <taxon>Ascomycota</taxon>
        <taxon>Saccharomycotina</taxon>
        <taxon>Dipodascomycetes</taxon>
        <taxon>Dipodascales</taxon>
        <taxon>Dipodascaceae</taxon>
        <taxon>Geotrichum</taxon>
    </lineage>
</organism>
<evidence type="ECO:0000313" key="13">
    <source>
        <dbReference type="Proteomes" id="UP000242525"/>
    </source>
</evidence>
<dbReference type="EMBL" id="CCBN010000004">
    <property type="protein sequence ID" value="CDO53126.1"/>
    <property type="molecule type" value="Genomic_DNA"/>
</dbReference>
<evidence type="ECO:0000313" key="12">
    <source>
        <dbReference type="EMBL" id="CDO53126.1"/>
    </source>
</evidence>
<dbReference type="Pfam" id="PF00069">
    <property type="entry name" value="Pkinase"/>
    <property type="match status" value="2"/>
</dbReference>
<feature type="domain" description="Protein kinase" evidence="11">
    <location>
        <begin position="268"/>
        <end position="703"/>
    </location>
</feature>
<evidence type="ECO:0000256" key="6">
    <source>
        <dbReference type="ARBA" id="ARBA00022840"/>
    </source>
</evidence>
<dbReference type="Proteomes" id="UP000242525">
    <property type="component" value="Unassembled WGS sequence"/>
</dbReference>